<reference evidence="1" key="1">
    <citation type="submission" date="2020-02" db="EMBL/GenBank/DDBJ databases">
        <authorList>
            <person name="Meier V. D."/>
        </authorList>
    </citation>
    <scope>NUCLEOTIDE SEQUENCE</scope>
    <source>
        <strain evidence="1">AVDCRST_MAG48</strain>
    </source>
</reference>
<dbReference type="InterPro" id="IPR014582">
    <property type="entry name" value="UCP033535_lipo"/>
</dbReference>
<evidence type="ECO:0000313" key="1">
    <source>
        <dbReference type="EMBL" id="CAA9338243.1"/>
    </source>
</evidence>
<proteinExistence type="predicted"/>
<sequence>MQRAHRSRTRARIIGAVVLVVLVVAMTLSTKFLTPAEVAAIAPKPFDPAGIATDLYAKAGEELPERAQPLGEVVPALQADVAAAAETYEATSPAAKSYVFPVELTGTVVEASDASLRVQVEGVPAQTPVIIPLSNAVNGTVIRDVMGFKFADAPGQTGYQYVGDELKKLMLADIEAAVPDPAALEGEQVTVVGALGVQATGGAVPRAKPLNVQPVTVEAGR</sequence>
<protein>
    <recommendedName>
        <fullName evidence="2">DUF2291 domain-containing protein</fullName>
    </recommendedName>
</protein>
<gene>
    <name evidence="1" type="ORF">AVDCRST_MAG48-3495</name>
</gene>
<name>A0A6J4LQ34_9ACTN</name>
<dbReference type="InterPro" id="IPR036215">
    <property type="entry name" value="TM0957-like_sf"/>
</dbReference>
<accession>A0A6J4LQ34</accession>
<organism evidence="1">
    <name type="scientific">uncultured Friedmanniella sp</name>
    <dbReference type="NCBI Taxonomy" id="335381"/>
    <lineage>
        <taxon>Bacteria</taxon>
        <taxon>Bacillati</taxon>
        <taxon>Actinomycetota</taxon>
        <taxon>Actinomycetes</taxon>
        <taxon>Propionibacteriales</taxon>
        <taxon>Nocardioidaceae</taxon>
        <taxon>Friedmanniella</taxon>
        <taxon>environmental samples</taxon>
    </lineage>
</organism>
<dbReference type="Pfam" id="PF10054">
    <property type="entry name" value="DUF2291"/>
    <property type="match status" value="1"/>
</dbReference>
<dbReference type="SUPFAM" id="SSF141318">
    <property type="entry name" value="TM0957-like"/>
    <property type="match status" value="1"/>
</dbReference>
<dbReference type="AlphaFoldDB" id="A0A6J4LQ34"/>
<evidence type="ECO:0008006" key="2">
    <source>
        <dbReference type="Google" id="ProtNLM"/>
    </source>
</evidence>
<dbReference type="EMBL" id="CADCTS010000489">
    <property type="protein sequence ID" value="CAA9338243.1"/>
    <property type="molecule type" value="Genomic_DNA"/>
</dbReference>